<keyword evidence="1" id="KW-0732">Signal</keyword>
<feature type="chain" id="PRO_5013930167" description="Ice-binding protein C-terminal domain-containing protein" evidence="1">
    <location>
        <begin position="23"/>
        <end position="209"/>
    </location>
</feature>
<dbReference type="NCBIfam" id="TIGR02595">
    <property type="entry name" value="PEP_CTERM"/>
    <property type="match status" value="1"/>
</dbReference>
<dbReference type="Proteomes" id="UP000228593">
    <property type="component" value="Unassembled WGS sequence"/>
</dbReference>
<evidence type="ECO:0000313" key="4">
    <source>
        <dbReference type="Proteomes" id="UP000228593"/>
    </source>
</evidence>
<dbReference type="EMBL" id="PDOB01000067">
    <property type="protein sequence ID" value="PIL37819.1"/>
    <property type="molecule type" value="Genomic_DNA"/>
</dbReference>
<protein>
    <recommendedName>
        <fullName evidence="2">Ice-binding protein C-terminal domain-containing protein</fullName>
    </recommendedName>
</protein>
<sequence length="209" mass="21695">MKFVKILAAALGSLVVAFSASADVVYENGAFDATFQGAQISPSQIVSNSFTLVSATTLARVTVGLWPPSNTSPMSLKWSIGSSVFGNEYGTGAAFLSSTRVMEYASFNVYLATFDLTVALPGGDFWLTLSDGVSTGGASLGWDINFGPSLAHYRNIADSGTADSEYFKLEGTQVIGPGPSPVPEPASLAIFAIGLLCAAAARRCVTRAV</sequence>
<gene>
    <name evidence="3" type="ORF">CR103_21400</name>
</gene>
<reference evidence="3 4" key="1">
    <citation type="submission" date="2017-10" db="EMBL/GenBank/DDBJ databases">
        <title>Massilia psychrophilum sp. nov., a novel purple-pigmented bacterium isolated from Tianshan glacier, Xinjiang Municipality, China.</title>
        <authorList>
            <person name="Wang H."/>
        </authorList>
    </citation>
    <scope>NUCLEOTIDE SEQUENCE [LARGE SCALE GENOMIC DNA]</scope>
    <source>
        <strain evidence="3 4">JCM 30813</strain>
    </source>
</reference>
<feature type="signal peptide" evidence="1">
    <location>
        <begin position="1"/>
        <end position="22"/>
    </location>
</feature>
<dbReference type="Pfam" id="PF07589">
    <property type="entry name" value="PEP-CTERM"/>
    <property type="match status" value="1"/>
</dbReference>
<comment type="caution">
    <text evidence="3">The sequence shown here is derived from an EMBL/GenBank/DDBJ whole genome shotgun (WGS) entry which is preliminary data.</text>
</comment>
<dbReference type="InterPro" id="IPR013424">
    <property type="entry name" value="Ice-binding_C"/>
</dbReference>
<dbReference type="AlphaFoldDB" id="A0A2G8SVL7"/>
<feature type="domain" description="Ice-binding protein C-terminal" evidence="2">
    <location>
        <begin position="181"/>
        <end position="203"/>
    </location>
</feature>
<evidence type="ECO:0000259" key="2">
    <source>
        <dbReference type="Pfam" id="PF07589"/>
    </source>
</evidence>
<dbReference type="RefSeq" id="WP_099917931.1">
    <property type="nucleotide sequence ID" value="NZ_BMHS01000049.1"/>
</dbReference>
<organism evidence="3 4">
    <name type="scientific">Massilia psychrophila</name>
    <dbReference type="NCBI Taxonomy" id="1603353"/>
    <lineage>
        <taxon>Bacteria</taxon>
        <taxon>Pseudomonadati</taxon>
        <taxon>Pseudomonadota</taxon>
        <taxon>Betaproteobacteria</taxon>
        <taxon>Burkholderiales</taxon>
        <taxon>Oxalobacteraceae</taxon>
        <taxon>Telluria group</taxon>
        <taxon>Massilia</taxon>
    </lineage>
</organism>
<evidence type="ECO:0000256" key="1">
    <source>
        <dbReference type="SAM" id="SignalP"/>
    </source>
</evidence>
<accession>A0A2G8SVL7</accession>
<keyword evidence="4" id="KW-1185">Reference proteome</keyword>
<proteinExistence type="predicted"/>
<evidence type="ECO:0000313" key="3">
    <source>
        <dbReference type="EMBL" id="PIL37819.1"/>
    </source>
</evidence>
<name>A0A2G8SVL7_9BURK</name>